<evidence type="ECO:0000256" key="5">
    <source>
        <dbReference type="RuleBase" id="RU361147"/>
    </source>
</evidence>
<dbReference type="InterPro" id="IPR011904">
    <property type="entry name" value="Ac_CoA_lig"/>
</dbReference>
<comment type="similarity">
    <text evidence="1 5">Belongs to the ATP-dependent AMP-binding enzyme family.</text>
</comment>
<evidence type="ECO:0000313" key="9">
    <source>
        <dbReference type="EMBL" id="KAK4527566.1"/>
    </source>
</evidence>
<dbReference type="SUPFAM" id="SSF56801">
    <property type="entry name" value="Acetyl-CoA synthetase-like"/>
    <property type="match status" value="1"/>
</dbReference>
<dbReference type="Pfam" id="PF00501">
    <property type="entry name" value="AMP-binding"/>
    <property type="match status" value="1"/>
</dbReference>
<dbReference type="EMBL" id="JANCYU010000053">
    <property type="protein sequence ID" value="KAK4527566.1"/>
    <property type="molecule type" value="Genomic_DNA"/>
</dbReference>
<keyword evidence="4 5" id="KW-0067">ATP-binding</keyword>
<name>A0AAV9IK10_9RHOD</name>
<evidence type="ECO:0000256" key="4">
    <source>
        <dbReference type="ARBA" id="ARBA00022840"/>
    </source>
</evidence>
<dbReference type="Proteomes" id="UP001300502">
    <property type="component" value="Unassembled WGS sequence"/>
</dbReference>
<protein>
    <recommendedName>
        <fullName evidence="5">Acetyl-coenzyme A synthetase</fullName>
        <ecNumber evidence="5">6.2.1.1</ecNumber>
    </recommendedName>
</protein>
<evidence type="ECO:0000256" key="2">
    <source>
        <dbReference type="ARBA" id="ARBA00022598"/>
    </source>
</evidence>
<dbReference type="InterPro" id="IPR000873">
    <property type="entry name" value="AMP-dep_synth/lig_dom"/>
</dbReference>
<dbReference type="GO" id="GO:0019427">
    <property type="term" value="P:acetyl-CoA biosynthetic process from acetate"/>
    <property type="evidence" value="ECO:0007669"/>
    <property type="project" value="InterPro"/>
</dbReference>
<keyword evidence="3 5" id="KW-0547">Nucleotide-binding</keyword>
<dbReference type="GO" id="GO:0003987">
    <property type="term" value="F:acetate-CoA ligase activity"/>
    <property type="evidence" value="ECO:0007669"/>
    <property type="project" value="UniProtKB-UniRule"/>
</dbReference>
<reference evidence="9 10" key="1">
    <citation type="submission" date="2022-07" db="EMBL/GenBank/DDBJ databases">
        <title>Genome-wide signatures of adaptation to extreme environments.</title>
        <authorList>
            <person name="Cho C.H."/>
            <person name="Yoon H.S."/>
        </authorList>
    </citation>
    <scope>NUCLEOTIDE SEQUENCE [LARGE SCALE GENOMIC DNA]</scope>
    <source>
        <strain evidence="9 10">108.79 E11</strain>
    </source>
</reference>
<dbReference type="NCBIfam" id="TIGR02188">
    <property type="entry name" value="Ac_CoA_lig_AcsA"/>
    <property type="match status" value="1"/>
</dbReference>
<feature type="domain" description="AMP-binding enzyme C-terminal" evidence="7">
    <location>
        <begin position="607"/>
        <end position="685"/>
    </location>
</feature>
<dbReference type="GO" id="GO:0005524">
    <property type="term" value="F:ATP binding"/>
    <property type="evidence" value="ECO:0007669"/>
    <property type="project" value="UniProtKB-UniRule"/>
</dbReference>
<feature type="domain" description="Acetyl-coenzyme A synthetase N-terminal" evidence="8">
    <location>
        <begin position="76"/>
        <end position="137"/>
    </location>
</feature>
<dbReference type="CDD" id="cd05966">
    <property type="entry name" value="ACS"/>
    <property type="match status" value="1"/>
</dbReference>
<organism evidence="9 10">
    <name type="scientific">Galdieria yellowstonensis</name>
    <dbReference type="NCBI Taxonomy" id="3028027"/>
    <lineage>
        <taxon>Eukaryota</taxon>
        <taxon>Rhodophyta</taxon>
        <taxon>Bangiophyceae</taxon>
        <taxon>Galdieriales</taxon>
        <taxon>Galdieriaceae</taxon>
        <taxon>Galdieria</taxon>
    </lineage>
</organism>
<dbReference type="InterPro" id="IPR032387">
    <property type="entry name" value="ACAS_N"/>
</dbReference>
<proteinExistence type="inferred from homology"/>
<evidence type="ECO:0000313" key="10">
    <source>
        <dbReference type="Proteomes" id="UP001300502"/>
    </source>
</evidence>
<dbReference type="NCBIfam" id="NF001208">
    <property type="entry name" value="PRK00174.1"/>
    <property type="match status" value="1"/>
</dbReference>
<dbReference type="PANTHER" id="PTHR24095">
    <property type="entry name" value="ACETYL-COENZYME A SYNTHETASE"/>
    <property type="match status" value="1"/>
</dbReference>
<dbReference type="Gene3D" id="3.40.50.12780">
    <property type="entry name" value="N-terminal domain of ligase-like"/>
    <property type="match status" value="1"/>
</dbReference>
<dbReference type="Pfam" id="PF16177">
    <property type="entry name" value="ACAS_N"/>
    <property type="match status" value="1"/>
</dbReference>
<dbReference type="InterPro" id="IPR045851">
    <property type="entry name" value="AMP-bd_C_sf"/>
</dbReference>
<accession>A0AAV9IK10</accession>
<feature type="domain" description="AMP-dependent synthetase/ligase" evidence="6">
    <location>
        <begin position="146"/>
        <end position="550"/>
    </location>
</feature>
<sequence length="732" mass="81912">MQLARHKLQLLSVPLWLRRWNESLWKKEKETRLSRLGAIAFAHQVSGDVGRNSEPIPIPEEFVKNNKHHVPDARTYYEMYKRSVTEPESFWSEIAKRDFYWHKPFSSPVLNYNFDIRKGPIFVEWFKGGKTNICYNALDRHVEAGFGDQVAYYAEGNHLNDSGHRVVTYSEMLDKVKRLALALKARGVKKGDTVAIYLPNIPELPISMLACARIGAIHSVVFAGFSAEALAERILDAKSRILITCDGVMRGDKVIELKGLADAAEELVWERGDGHLVDRQIVVQRLGPEICPIGMKSKRDEWYHQVIDKVSTNHSSSSSVECPVEWMDAEDPLFVLYTSGSTGKPKGVVHTVGGYMVYAATTFKYIFNYQPPQVFFCTADCGWITGHSYTAYGALCNRATQVIFEGVPTYPSADRLWKIVDKYKVEYVYTAPTLVRAAMRAGDDILKKTSRKTLKLIGGAGEPLNPEAWHWFYYSVGEGRCPLIDSWWQTETSGAMLTALPVPGLVQKPGSVSYPFFGVVPAILNDEGKELVEDGVSGQLCIKKPWPGIFRTILHNHERYEKAYFAKFPGYYVSGDGCRRDADGLYFVTGRLDDVINVSGHRIGTAEVESALIGNRSAAEAAVVPIPHELKGQGIVAFVILKQGIPATAELEEEMKKTVRVNIGPIAVPERVYFTPSLPKTRSGKIMRRILKTIVEKQGHVSKQALGDISTLADPQAVEELMEVYNKSNNKQ</sequence>
<keyword evidence="10" id="KW-1185">Reference proteome</keyword>
<comment type="caution">
    <text evidence="9">The sequence shown here is derived from an EMBL/GenBank/DDBJ whole genome shotgun (WGS) entry which is preliminary data.</text>
</comment>
<dbReference type="FunFam" id="3.40.50.12780:FF:000001">
    <property type="entry name" value="Acetyl-coenzyme A synthetase"/>
    <property type="match status" value="1"/>
</dbReference>
<dbReference type="PROSITE" id="PS00455">
    <property type="entry name" value="AMP_BINDING"/>
    <property type="match status" value="1"/>
</dbReference>
<dbReference type="AlphaFoldDB" id="A0AAV9IK10"/>
<evidence type="ECO:0000256" key="3">
    <source>
        <dbReference type="ARBA" id="ARBA00022741"/>
    </source>
</evidence>
<keyword evidence="2 5" id="KW-0436">Ligase</keyword>
<dbReference type="InterPro" id="IPR020845">
    <property type="entry name" value="AMP-binding_CS"/>
</dbReference>
<evidence type="ECO:0000259" key="6">
    <source>
        <dbReference type="Pfam" id="PF00501"/>
    </source>
</evidence>
<evidence type="ECO:0000256" key="1">
    <source>
        <dbReference type="ARBA" id="ARBA00006432"/>
    </source>
</evidence>
<comment type="catalytic activity">
    <reaction evidence="5">
        <text>acetate + ATP + CoA = acetyl-CoA + AMP + diphosphate</text>
        <dbReference type="Rhea" id="RHEA:23176"/>
        <dbReference type="ChEBI" id="CHEBI:30089"/>
        <dbReference type="ChEBI" id="CHEBI:30616"/>
        <dbReference type="ChEBI" id="CHEBI:33019"/>
        <dbReference type="ChEBI" id="CHEBI:57287"/>
        <dbReference type="ChEBI" id="CHEBI:57288"/>
        <dbReference type="ChEBI" id="CHEBI:456215"/>
        <dbReference type="EC" id="6.2.1.1"/>
    </reaction>
</comment>
<dbReference type="InterPro" id="IPR042099">
    <property type="entry name" value="ANL_N_sf"/>
</dbReference>
<dbReference type="GO" id="GO:0016208">
    <property type="term" value="F:AMP binding"/>
    <property type="evidence" value="ECO:0007669"/>
    <property type="project" value="InterPro"/>
</dbReference>
<gene>
    <name evidence="9" type="ORF">GAYE_SCF41G5489</name>
</gene>
<dbReference type="PANTHER" id="PTHR24095:SF14">
    <property type="entry name" value="ACETYL-COENZYME A SYNTHETASE 1"/>
    <property type="match status" value="1"/>
</dbReference>
<dbReference type="EC" id="6.2.1.1" evidence="5"/>
<evidence type="ECO:0000259" key="8">
    <source>
        <dbReference type="Pfam" id="PF16177"/>
    </source>
</evidence>
<dbReference type="Pfam" id="PF13193">
    <property type="entry name" value="AMP-binding_C"/>
    <property type="match status" value="1"/>
</dbReference>
<dbReference type="Gene3D" id="3.30.300.30">
    <property type="match status" value="1"/>
</dbReference>
<dbReference type="InterPro" id="IPR025110">
    <property type="entry name" value="AMP-bd_C"/>
</dbReference>
<evidence type="ECO:0000259" key="7">
    <source>
        <dbReference type="Pfam" id="PF13193"/>
    </source>
</evidence>